<proteinExistence type="predicted"/>
<dbReference type="AlphaFoldDB" id="A0ABD5MH57"/>
<accession>A0ABD5MH57</accession>
<reference evidence="1 2" key="1">
    <citation type="submission" date="2024-08" db="EMBL/GenBank/DDBJ databases">
        <title>Halobellus sp. MBLA0158 whole genome sequence.</title>
        <authorList>
            <person name="Hwang C.Y."/>
            <person name="Cho E.-S."/>
            <person name="Seo M.-J."/>
        </authorList>
    </citation>
    <scope>NUCLEOTIDE SEQUENCE [LARGE SCALE GENOMIC DNA]</scope>
    <source>
        <strain evidence="1 2">MBLA0158</strain>
    </source>
</reference>
<gene>
    <name evidence="1" type="ORF">OS889_13025</name>
</gene>
<dbReference type="RefSeq" id="WP_372390371.1">
    <property type="nucleotide sequence ID" value="NZ_JBGNYA010000001.1"/>
</dbReference>
<dbReference type="EMBL" id="JBGNYA010000001">
    <property type="protein sequence ID" value="MFA1611924.1"/>
    <property type="molecule type" value="Genomic_DNA"/>
</dbReference>
<dbReference type="Proteomes" id="UP001570511">
    <property type="component" value="Unassembled WGS sequence"/>
</dbReference>
<name>A0ABD5MH57_9EURY</name>
<sequence length="50" mass="5463">MSGLTPGFARSSDTYYRVIAFGEVTLTDGVEERIRGEQELASLYDSSAES</sequence>
<comment type="caution">
    <text evidence="1">The sequence shown here is derived from an EMBL/GenBank/DDBJ whole genome shotgun (WGS) entry which is preliminary data.</text>
</comment>
<protein>
    <submittedName>
        <fullName evidence="1">Uncharacterized protein</fullName>
    </submittedName>
</protein>
<organism evidence="1 2">
    <name type="scientific">Halobellus rubicundus</name>
    <dbReference type="NCBI Taxonomy" id="2996466"/>
    <lineage>
        <taxon>Archaea</taxon>
        <taxon>Methanobacteriati</taxon>
        <taxon>Methanobacteriota</taxon>
        <taxon>Stenosarchaea group</taxon>
        <taxon>Halobacteria</taxon>
        <taxon>Halobacteriales</taxon>
        <taxon>Haloferacaceae</taxon>
        <taxon>Halobellus</taxon>
    </lineage>
</organism>
<keyword evidence="2" id="KW-1185">Reference proteome</keyword>
<evidence type="ECO:0000313" key="2">
    <source>
        <dbReference type="Proteomes" id="UP001570511"/>
    </source>
</evidence>
<evidence type="ECO:0000313" key="1">
    <source>
        <dbReference type="EMBL" id="MFA1611924.1"/>
    </source>
</evidence>